<reference evidence="7" key="2">
    <citation type="submission" date="2023-05" db="EMBL/GenBank/DDBJ databases">
        <authorList>
            <person name="Schelkunov M.I."/>
        </authorList>
    </citation>
    <scope>NUCLEOTIDE SEQUENCE</scope>
    <source>
        <strain evidence="7">Hsosn_3</strain>
        <tissue evidence="7">Leaf</tissue>
    </source>
</reference>
<evidence type="ECO:0000256" key="3">
    <source>
        <dbReference type="ARBA" id="ARBA00023015"/>
    </source>
</evidence>
<comment type="similarity">
    <text evidence="2">Belongs to the TAF7 family.</text>
</comment>
<keyword evidence="3" id="KW-0805">Transcription regulation</keyword>
<dbReference type="GO" id="GO:0051123">
    <property type="term" value="P:RNA polymerase II preinitiation complex assembly"/>
    <property type="evidence" value="ECO:0007669"/>
    <property type="project" value="TreeGrafter"/>
</dbReference>
<dbReference type="EMBL" id="JAUIZM010000009">
    <property type="protein sequence ID" value="KAK1366334.1"/>
    <property type="molecule type" value="Genomic_DNA"/>
</dbReference>
<protein>
    <recommendedName>
        <fullName evidence="6">TAFII55 protein conserved region domain-containing protein</fullName>
    </recommendedName>
</protein>
<organism evidence="7 8">
    <name type="scientific">Heracleum sosnowskyi</name>
    <dbReference type="NCBI Taxonomy" id="360622"/>
    <lineage>
        <taxon>Eukaryota</taxon>
        <taxon>Viridiplantae</taxon>
        <taxon>Streptophyta</taxon>
        <taxon>Embryophyta</taxon>
        <taxon>Tracheophyta</taxon>
        <taxon>Spermatophyta</taxon>
        <taxon>Magnoliopsida</taxon>
        <taxon>eudicotyledons</taxon>
        <taxon>Gunneridae</taxon>
        <taxon>Pentapetalae</taxon>
        <taxon>asterids</taxon>
        <taxon>campanulids</taxon>
        <taxon>Apiales</taxon>
        <taxon>Apiaceae</taxon>
        <taxon>Apioideae</taxon>
        <taxon>apioid superclade</taxon>
        <taxon>Tordylieae</taxon>
        <taxon>Tordyliinae</taxon>
        <taxon>Heracleum</taxon>
    </lineage>
</organism>
<proteinExistence type="inferred from homology"/>
<dbReference type="InterPro" id="IPR037817">
    <property type="entry name" value="TAF7"/>
</dbReference>
<keyword evidence="8" id="KW-1185">Reference proteome</keyword>
<evidence type="ECO:0000313" key="8">
    <source>
        <dbReference type="Proteomes" id="UP001237642"/>
    </source>
</evidence>
<dbReference type="GO" id="GO:0005669">
    <property type="term" value="C:transcription factor TFIID complex"/>
    <property type="evidence" value="ECO:0007669"/>
    <property type="project" value="InterPro"/>
</dbReference>
<dbReference type="Proteomes" id="UP001237642">
    <property type="component" value="Unassembled WGS sequence"/>
</dbReference>
<feature type="domain" description="TAFII55 protein conserved region" evidence="6">
    <location>
        <begin position="1"/>
        <end position="85"/>
    </location>
</feature>
<dbReference type="InterPro" id="IPR006751">
    <property type="entry name" value="TAFII55_prot_cons_reg"/>
</dbReference>
<evidence type="ECO:0000259" key="6">
    <source>
        <dbReference type="SMART" id="SM01370"/>
    </source>
</evidence>
<sequence length="128" mass="14758">MIAFLRHSWIFLPLWKSYKSYDDSVLIKPADIGQMIMVREEGDSAPDAVDYRHGLNPPMRDALRRRFRRDPDLNFLTSPGMSTMSNIQRSGISSVIVDISRGLYEYVLDDFLDHPSMIALVFWCCKAV</sequence>
<reference evidence="7" key="1">
    <citation type="submission" date="2023-02" db="EMBL/GenBank/DDBJ databases">
        <title>Genome of toxic invasive species Heracleum sosnowskyi carries increased number of genes despite the absence of recent whole-genome duplications.</title>
        <authorList>
            <person name="Schelkunov M."/>
            <person name="Shtratnikova V."/>
            <person name="Makarenko M."/>
            <person name="Klepikova A."/>
            <person name="Omelchenko D."/>
            <person name="Novikova G."/>
            <person name="Obukhova E."/>
            <person name="Bogdanov V."/>
            <person name="Penin A."/>
            <person name="Logacheva M."/>
        </authorList>
    </citation>
    <scope>NUCLEOTIDE SEQUENCE</scope>
    <source>
        <strain evidence="7">Hsosn_3</strain>
        <tissue evidence="7">Leaf</tissue>
    </source>
</reference>
<comment type="subcellular location">
    <subcellularLocation>
        <location evidence="1">Nucleus</location>
    </subcellularLocation>
</comment>
<evidence type="ECO:0000256" key="2">
    <source>
        <dbReference type="ARBA" id="ARBA00009368"/>
    </source>
</evidence>
<comment type="caution">
    <text evidence="7">The sequence shown here is derived from an EMBL/GenBank/DDBJ whole genome shotgun (WGS) entry which is preliminary data.</text>
</comment>
<keyword evidence="4" id="KW-0804">Transcription</keyword>
<evidence type="ECO:0000256" key="4">
    <source>
        <dbReference type="ARBA" id="ARBA00023163"/>
    </source>
</evidence>
<dbReference type="Pfam" id="PF04658">
    <property type="entry name" value="TAFII55_N"/>
    <property type="match status" value="1"/>
</dbReference>
<evidence type="ECO:0000313" key="7">
    <source>
        <dbReference type="EMBL" id="KAK1366334.1"/>
    </source>
</evidence>
<dbReference type="PANTHER" id="PTHR12228">
    <property type="entry name" value="TRANSCRIPTION INITIATION FACTOR TFIID 55 KD SUBUNIT-RELATED"/>
    <property type="match status" value="1"/>
</dbReference>
<accession>A0AAD8MB68</accession>
<dbReference type="SMART" id="SM01370">
    <property type="entry name" value="TAFII55_N"/>
    <property type="match status" value="1"/>
</dbReference>
<dbReference type="GO" id="GO:0016251">
    <property type="term" value="F:RNA polymerase II general transcription initiation factor activity"/>
    <property type="evidence" value="ECO:0007669"/>
    <property type="project" value="TreeGrafter"/>
</dbReference>
<evidence type="ECO:0000256" key="5">
    <source>
        <dbReference type="ARBA" id="ARBA00023242"/>
    </source>
</evidence>
<dbReference type="AlphaFoldDB" id="A0AAD8MB68"/>
<gene>
    <name evidence="7" type="ORF">POM88_041895</name>
</gene>
<dbReference type="PANTHER" id="PTHR12228:SF0">
    <property type="entry name" value="TATA-BOX BINDING PROTEIN ASSOCIATED FACTOR 7"/>
    <property type="match status" value="1"/>
</dbReference>
<evidence type="ECO:0000256" key="1">
    <source>
        <dbReference type="ARBA" id="ARBA00004123"/>
    </source>
</evidence>
<keyword evidence="5" id="KW-0539">Nucleus</keyword>
<name>A0AAD8MB68_9APIA</name>